<protein>
    <recommendedName>
        <fullName evidence="3">BioF2-like acetyltransferase domain-containing protein</fullName>
    </recommendedName>
</protein>
<keyword evidence="2" id="KW-1185">Reference proteome</keyword>
<sequence>MRVRRERALLIGHPLVARPVFAWRTSTRPALVRTRSAWDDARLRRATSVRSTIGDALTLGYAGLPDGASHVVPFMEEQAARGEAVHRHTRTVPWADATAPSDVDLLAIGAPATRIRPLRTPRDLLLPFRIELVVPVVPDPAAMRAQVSRKERQRVARQRRDLGWALEHATAVEDFEWFYEHVHLPTMQKRHGASTRSLEREIAFQCVFRQGLLFFLTEGRERIAGMLCLFNRRTRTLKLRLAGVTHGDRAHYGTGAFAGLYVLILEWAATHGVRAVNLSGCEPFLSKGIFQFKRKLHPRVVRPADHFGAKRLMLRVLRDTPGVRDFLVANPVIAETPDGGLEAVYFHDDRRPARLDLRWEGTGLSTARTTHLDAFLPATSDGGTPCVSA</sequence>
<evidence type="ECO:0008006" key="3">
    <source>
        <dbReference type="Google" id="ProtNLM"/>
    </source>
</evidence>
<dbReference type="RefSeq" id="WP_346099573.1">
    <property type="nucleotide sequence ID" value="NZ_BAAABY010000054.1"/>
</dbReference>
<gene>
    <name evidence="1" type="ORF">GCM10010361_70810</name>
</gene>
<dbReference type="InterPro" id="IPR016181">
    <property type="entry name" value="Acyl_CoA_acyltransferase"/>
</dbReference>
<organism evidence="1 2">
    <name type="scientific">Streptomyces olivaceiscleroticus</name>
    <dbReference type="NCBI Taxonomy" id="68245"/>
    <lineage>
        <taxon>Bacteria</taxon>
        <taxon>Bacillati</taxon>
        <taxon>Actinomycetota</taxon>
        <taxon>Actinomycetes</taxon>
        <taxon>Kitasatosporales</taxon>
        <taxon>Streptomycetaceae</taxon>
        <taxon>Streptomyces</taxon>
    </lineage>
</organism>
<dbReference type="EMBL" id="BAAABY010000054">
    <property type="protein sequence ID" value="GAA0495243.1"/>
    <property type="molecule type" value="Genomic_DNA"/>
</dbReference>
<evidence type="ECO:0000313" key="2">
    <source>
        <dbReference type="Proteomes" id="UP001500909"/>
    </source>
</evidence>
<comment type="caution">
    <text evidence="1">The sequence shown here is derived from an EMBL/GenBank/DDBJ whole genome shotgun (WGS) entry which is preliminary data.</text>
</comment>
<name>A0ABN1BD51_9ACTN</name>
<dbReference type="Gene3D" id="3.40.630.30">
    <property type="match status" value="1"/>
</dbReference>
<dbReference type="SUPFAM" id="SSF55729">
    <property type="entry name" value="Acyl-CoA N-acyltransferases (Nat)"/>
    <property type="match status" value="1"/>
</dbReference>
<evidence type="ECO:0000313" key="1">
    <source>
        <dbReference type="EMBL" id="GAA0495243.1"/>
    </source>
</evidence>
<dbReference type="Proteomes" id="UP001500909">
    <property type="component" value="Unassembled WGS sequence"/>
</dbReference>
<accession>A0ABN1BD51</accession>
<reference evidence="1 2" key="1">
    <citation type="journal article" date="2019" name="Int. J. Syst. Evol. Microbiol.">
        <title>The Global Catalogue of Microorganisms (GCM) 10K type strain sequencing project: providing services to taxonomists for standard genome sequencing and annotation.</title>
        <authorList>
            <consortium name="The Broad Institute Genomics Platform"/>
            <consortium name="The Broad Institute Genome Sequencing Center for Infectious Disease"/>
            <person name="Wu L."/>
            <person name="Ma J."/>
        </authorList>
    </citation>
    <scope>NUCLEOTIDE SEQUENCE [LARGE SCALE GENOMIC DNA]</scope>
    <source>
        <strain evidence="1 2">JCM 4805</strain>
    </source>
</reference>
<proteinExistence type="predicted"/>